<protein>
    <submittedName>
        <fullName evidence="1">Uncharacterized protein</fullName>
    </submittedName>
</protein>
<evidence type="ECO:0000313" key="2">
    <source>
        <dbReference type="Proteomes" id="UP000251666"/>
    </source>
</evidence>
<dbReference type="EMBL" id="CP022202">
    <property type="protein sequence ID" value="AXA63338.1"/>
    <property type="molecule type" value="Genomic_DNA"/>
</dbReference>
<accession>A0A176NKX9</accession>
<dbReference type="AlphaFoldDB" id="A0A176NKX9"/>
<dbReference type="Proteomes" id="UP000251666">
    <property type="component" value="Chromosome"/>
</dbReference>
<gene>
    <name evidence="1" type="ORF">CEQ51_25795</name>
</gene>
<name>A0A176NKX9_9PSED</name>
<dbReference type="KEGG" id="pthv:CE140_25795"/>
<sequence length="66" mass="7265">MLVGSLGRLVRKDVHRWQKARSDAVKQGVLVASAALTVKHQALFRKCHKPGLKAGLGRSLLRTSVY</sequence>
<evidence type="ECO:0000313" key="1">
    <source>
        <dbReference type="EMBL" id="AXA63338.1"/>
    </source>
</evidence>
<proteinExistence type="predicted"/>
<organism evidence="1 2">
    <name type="scientific">Pseudomonas thivervalensis</name>
    <dbReference type="NCBI Taxonomy" id="86265"/>
    <lineage>
        <taxon>Bacteria</taxon>
        <taxon>Pseudomonadati</taxon>
        <taxon>Pseudomonadota</taxon>
        <taxon>Gammaproteobacteria</taxon>
        <taxon>Pseudomonadales</taxon>
        <taxon>Pseudomonadaceae</taxon>
        <taxon>Pseudomonas</taxon>
    </lineage>
</organism>
<keyword evidence="2" id="KW-1185">Reference proteome</keyword>
<reference evidence="2" key="1">
    <citation type="journal article" date="2021" name="Front. Microbiol.">
        <title>Genomic Analysis of the 1-Aminocyclopropane-1-Carboxylate Deaminase-Producing Pseudomonas thivervalensis SC5 Reveals Its Multifaceted Roles in Soil and in Beneficial Interactions With Plants.</title>
        <authorList>
            <person name="Nascimento F.X."/>
            <person name="Uron P."/>
            <person name="Glick B.R."/>
            <person name="Giachini A."/>
            <person name="Rossi M.J."/>
        </authorList>
    </citation>
    <scope>NUCLEOTIDE SEQUENCE [LARGE SCALE GENOMIC DNA]</scope>
    <source>
        <strain evidence="2">PLM3</strain>
    </source>
</reference>